<evidence type="ECO:0000313" key="2">
    <source>
        <dbReference type="Proteomes" id="UP000557307"/>
    </source>
</evidence>
<reference evidence="1 2" key="1">
    <citation type="submission" date="2020-08" db="EMBL/GenBank/DDBJ databases">
        <title>Genomic Encyclopedia of Type Strains, Phase IV (KMG-IV): sequencing the most valuable type-strain genomes for metagenomic binning, comparative biology and taxonomic classification.</title>
        <authorList>
            <person name="Goeker M."/>
        </authorList>
    </citation>
    <scope>NUCLEOTIDE SEQUENCE [LARGE SCALE GENOMIC DNA]</scope>
    <source>
        <strain evidence="1 2">DSM 105074</strain>
    </source>
</reference>
<dbReference type="EMBL" id="JACHGF010000002">
    <property type="protein sequence ID" value="MBB5283110.1"/>
    <property type="molecule type" value="Genomic_DNA"/>
</dbReference>
<keyword evidence="2" id="KW-1185">Reference proteome</keyword>
<accession>A0A840TSY1</accession>
<proteinExistence type="predicted"/>
<dbReference type="Proteomes" id="UP000557307">
    <property type="component" value="Unassembled WGS sequence"/>
</dbReference>
<evidence type="ECO:0000313" key="1">
    <source>
        <dbReference type="EMBL" id="MBB5283110.1"/>
    </source>
</evidence>
<sequence>MIEVKEVIVTDMNRRGDGKTSAVRRVLEVYTKEGILLANMDSMGNFSIEQMLDFGQFCRNNSGLTVQEALHQFSGGVIDSYH</sequence>
<comment type="caution">
    <text evidence="1">The sequence shown here is derived from an EMBL/GenBank/DDBJ whole genome shotgun (WGS) entry which is preliminary data.</text>
</comment>
<name>A0A840TSY1_9BACT</name>
<protein>
    <submittedName>
        <fullName evidence="1">Uncharacterized protein</fullName>
    </submittedName>
</protein>
<organism evidence="1 2">
    <name type="scientific">Rhabdobacter roseus</name>
    <dbReference type="NCBI Taxonomy" id="1655419"/>
    <lineage>
        <taxon>Bacteria</taxon>
        <taxon>Pseudomonadati</taxon>
        <taxon>Bacteroidota</taxon>
        <taxon>Cytophagia</taxon>
        <taxon>Cytophagales</taxon>
        <taxon>Cytophagaceae</taxon>
        <taxon>Rhabdobacter</taxon>
    </lineage>
</organism>
<dbReference type="AlphaFoldDB" id="A0A840TSY1"/>
<gene>
    <name evidence="1" type="ORF">HNQ92_001236</name>
</gene>